<dbReference type="Proteomes" id="UP000310158">
    <property type="component" value="Unassembled WGS sequence"/>
</dbReference>
<dbReference type="PANTHER" id="PTHR37471">
    <property type="entry name" value="UNNAMED PRODUCT"/>
    <property type="match status" value="1"/>
</dbReference>
<feature type="transmembrane region" description="Helical" evidence="1">
    <location>
        <begin position="67"/>
        <end position="88"/>
    </location>
</feature>
<organism evidence="2 3">
    <name type="scientific">Bondarzewia mesenterica</name>
    <dbReference type="NCBI Taxonomy" id="1095465"/>
    <lineage>
        <taxon>Eukaryota</taxon>
        <taxon>Fungi</taxon>
        <taxon>Dikarya</taxon>
        <taxon>Basidiomycota</taxon>
        <taxon>Agaricomycotina</taxon>
        <taxon>Agaricomycetes</taxon>
        <taxon>Russulales</taxon>
        <taxon>Bondarzewiaceae</taxon>
        <taxon>Bondarzewia</taxon>
    </lineage>
</organism>
<sequence>MPPQSSPNDTPSEQSHRQQPRRDLSFYAVLFFAVLPVWSVPPLSWAFVLYSLHTGAIWTYSRSQTAWFALALAEVFFSIYHLNLAFFVKRPCTMSAGNPAELQAAFNRVTQAGLAPLPEEGFDEETLDVSRPGSPAEVVERLDHHDPRAIDFRNSLRTWFRKAPWSHIHKQEMYQWLYWSIFNAHLPSLNTLTAARRQILDEVLELVEKRAGASIPDGTNPSVRPLLLTLDPVNVAWRPLVWYALISLGNHTLKLWYIHRWEMRHGVKDGIEYLLRVPRGYDFATGPDPVVFVHGLGLGLVQYKLILSRLLHLLGDRPILFPLQPHISQQVFHPGFLLPKGRKETAAAMRALLVELGWVRDEGEKEVSVDLDVLRARKGRVTLLSHSNGSFVHAWMLKAHPELYNRSCFVDPVTFCSWEGDVCYNFIYRPCTTGIHLVMRYFVSTELGVANLLQRNFDWSSNSLWYEEIPNARDPYRTKFFLGGNDIILNAERVKRYLTSHGVRKGLFYDPEGRHGQAFWAEGEGYKELVRWLTEPDHPSS</sequence>
<evidence type="ECO:0000313" key="3">
    <source>
        <dbReference type="Proteomes" id="UP000310158"/>
    </source>
</evidence>
<proteinExistence type="predicted"/>
<keyword evidence="3" id="KW-1185">Reference proteome</keyword>
<dbReference type="EMBL" id="SGPL01000222">
    <property type="protein sequence ID" value="THH15209.1"/>
    <property type="molecule type" value="Genomic_DNA"/>
</dbReference>
<protein>
    <recommendedName>
        <fullName evidence="4">AB hydrolase-1 domain-containing protein</fullName>
    </recommendedName>
</protein>
<evidence type="ECO:0008006" key="4">
    <source>
        <dbReference type="Google" id="ProtNLM"/>
    </source>
</evidence>
<dbReference type="PANTHER" id="PTHR37471:SF1">
    <property type="entry name" value="AB HYDROLASE-1 DOMAIN-CONTAINING PROTEIN"/>
    <property type="match status" value="1"/>
</dbReference>
<keyword evidence="1" id="KW-0812">Transmembrane</keyword>
<dbReference type="InterPro" id="IPR029058">
    <property type="entry name" value="AB_hydrolase_fold"/>
</dbReference>
<dbReference type="AlphaFoldDB" id="A0A4S4LS70"/>
<dbReference type="OrthoDB" id="6431331at2759"/>
<evidence type="ECO:0000313" key="2">
    <source>
        <dbReference type="EMBL" id="THH15209.1"/>
    </source>
</evidence>
<dbReference type="Gene3D" id="3.40.50.1820">
    <property type="entry name" value="alpha/beta hydrolase"/>
    <property type="match status" value="1"/>
</dbReference>
<dbReference type="SUPFAM" id="SSF53474">
    <property type="entry name" value="alpha/beta-Hydrolases"/>
    <property type="match status" value="1"/>
</dbReference>
<gene>
    <name evidence="2" type="ORF">EW146_g5239</name>
</gene>
<comment type="caution">
    <text evidence="2">The sequence shown here is derived from an EMBL/GenBank/DDBJ whole genome shotgun (WGS) entry which is preliminary data.</text>
</comment>
<accession>A0A4S4LS70</accession>
<keyword evidence="1" id="KW-1133">Transmembrane helix</keyword>
<reference evidence="2 3" key="1">
    <citation type="submission" date="2019-02" db="EMBL/GenBank/DDBJ databases">
        <title>Genome sequencing of the rare red list fungi Bondarzewia mesenterica.</title>
        <authorList>
            <person name="Buettner E."/>
            <person name="Kellner H."/>
        </authorList>
    </citation>
    <scope>NUCLEOTIDE SEQUENCE [LARGE SCALE GENOMIC DNA]</scope>
    <source>
        <strain evidence="2 3">DSM 108281</strain>
    </source>
</reference>
<evidence type="ECO:0000256" key="1">
    <source>
        <dbReference type="SAM" id="Phobius"/>
    </source>
</evidence>
<keyword evidence="1" id="KW-0472">Membrane</keyword>
<feature type="transmembrane region" description="Helical" evidence="1">
    <location>
        <begin position="24"/>
        <end position="47"/>
    </location>
</feature>
<name>A0A4S4LS70_9AGAM</name>